<organism evidence="4 5">
    <name type="scientific">Candidatus Komeilibacteria bacterium RIFCSPLOWO2_02_FULL_48_11</name>
    <dbReference type="NCBI Taxonomy" id="1798553"/>
    <lineage>
        <taxon>Bacteria</taxon>
        <taxon>Candidatus Komeiliibacteriota</taxon>
    </lineage>
</organism>
<dbReference type="PANTHER" id="PTHR34847">
    <property type="entry name" value="NODULATION PROTEIN U"/>
    <property type="match status" value="1"/>
</dbReference>
<dbReference type="STRING" id="1798553.A3H70_03725"/>
<sequence>MKILGVSAFYHDSAAALIEDGRIVGAAQEERFTRKKHDNSFPKNSINYLLQEAKCQINDINVIVFYENPYLKFNRIIKSFAAYAPTGFDNFFPVIAAQWKKIKIKSIIARELDYRGQIEFIKHHASHAASAFYPSPFNSAAFLTVDGVGECETTTYGVGQGNNIKLHKRISFPHSLGLLYAALTYFTGFKVNSGEYKVMGLAPYGQPKYVKNILGELVDVKDDGSFRLNMSYFDYGVGVKMTNEKFEKLFGRAVRPRESTITQDDMDLARSIQEVTDMVMVKMARHIRQATGERYLCLAGGVALNCVANSKILTERIFDDIWIQPAAGDAGGALGAALYYWHQMLDHERQPIVRHNTYLGPQFSQDEINDYLDYNNIPYTYHKNIEAKTADLLVQGKIIGWFSGRMEFGPRALGGRSILGDARLQSMQADMNLKIKFRESFRPFAPAVLEDKAADWFEIDQPSPYMLLVADVKKDKRKIVSNDNGQTGFDMLKAVRSDIPAVTHVDFSARLQTVSREMNRKFYDLIANFYGKTGCPVIINTSFNVRGEPIVCAPEDAYRCFMRTGLDYLVLENFLIDKKAQPNWQEKDDWREDFVLD</sequence>
<evidence type="ECO:0008006" key="6">
    <source>
        <dbReference type="Google" id="ProtNLM"/>
    </source>
</evidence>
<dbReference type="CDD" id="cd24098">
    <property type="entry name" value="ASKHA_NBD_TobZ_N"/>
    <property type="match status" value="1"/>
</dbReference>
<dbReference type="SUPFAM" id="SSF53067">
    <property type="entry name" value="Actin-like ATPase domain"/>
    <property type="match status" value="1"/>
</dbReference>
<dbReference type="Pfam" id="PF02543">
    <property type="entry name" value="Carbam_trans_N"/>
    <property type="match status" value="1"/>
</dbReference>
<dbReference type="EMBL" id="MHKO01000059">
    <property type="protein sequence ID" value="OGY90814.1"/>
    <property type="molecule type" value="Genomic_DNA"/>
</dbReference>
<dbReference type="PANTHER" id="PTHR34847:SF1">
    <property type="entry name" value="NODULATION PROTEIN U"/>
    <property type="match status" value="1"/>
</dbReference>
<dbReference type="InterPro" id="IPR043129">
    <property type="entry name" value="ATPase_NBD"/>
</dbReference>
<dbReference type="Proteomes" id="UP000178109">
    <property type="component" value="Unassembled WGS sequence"/>
</dbReference>
<protein>
    <recommendedName>
        <fullName evidence="6">Carbamoyltransferase</fullName>
    </recommendedName>
</protein>
<dbReference type="InterPro" id="IPR051338">
    <property type="entry name" value="NodU/CmcH_Carbamoyltrnsfr"/>
</dbReference>
<evidence type="ECO:0000259" key="3">
    <source>
        <dbReference type="Pfam" id="PF16861"/>
    </source>
</evidence>
<dbReference type="InterPro" id="IPR003696">
    <property type="entry name" value="Carbtransf_dom"/>
</dbReference>
<reference evidence="4 5" key="1">
    <citation type="journal article" date="2016" name="Nat. Commun.">
        <title>Thousands of microbial genomes shed light on interconnected biogeochemical processes in an aquifer system.</title>
        <authorList>
            <person name="Anantharaman K."/>
            <person name="Brown C.T."/>
            <person name="Hug L.A."/>
            <person name="Sharon I."/>
            <person name="Castelle C.J."/>
            <person name="Probst A.J."/>
            <person name="Thomas B.C."/>
            <person name="Singh A."/>
            <person name="Wilkins M.J."/>
            <person name="Karaoz U."/>
            <person name="Brodie E.L."/>
            <person name="Williams K.H."/>
            <person name="Hubbard S.S."/>
            <person name="Banfield J.F."/>
        </authorList>
    </citation>
    <scope>NUCLEOTIDE SEQUENCE [LARGE SCALE GENOMIC DNA]</scope>
</reference>
<dbReference type="Gene3D" id="3.90.870.20">
    <property type="entry name" value="Carbamoyltransferase, C-terminal domain"/>
    <property type="match status" value="1"/>
</dbReference>
<evidence type="ECO:0000256" key="1">
    <source>
        <dbReference type="ARBA" id="ARBA00006129"/>
    </source>
</evidence>
<evidence type="ECO:0000313" key="4">
    <source>
        <dbReference type="EMBL" id="OGY90814.1"/>
    </source>
</evidence>
<comment type="similarity">
    <text evidence="1">Belongs to the NodU/CmcH family.</text>
</comment>
<dbReference type="GO" id="GO:0003824">
    <property type="term" value="F:catalytic activity"/>
    <property type="evidence" value="ECO:0007669"/>
    <property type="project" value="InterPro"/>
</dbReference>
<dbReference type="Pfam" id="PF16861">
    <property type="entry name" value="Carbam_trans_C"/>
    <property type="match status" value="1"/>
</dbReference>
<name>A0A1G2BNV9_9BACT</name>
<accession>A0A1G2BNV9</accession>
<dbReference type="AlphaFoldDB" id="A0A1G2BNV9"/>
<comment type="caution">
    <text evidence="4">The sequence shown here is derived from an EMBL/GenBank/DDBJ whole genome shotgun (WGS) entry which is preliminary data.</text>
</comment>
<evidence type="ECO:0000313" key="5">
    <source>
        <dbReference type="Proteomes" id="UP000178109"/>
    </source>
</evidence>
<dbReference type="InterPro" id="IPR031730">
    <property type="entry name" value="Carbam_trans_C"/>
</dbReference>
<proteinExistence type="inferred from homology"/>
<feature type="domain" description="Carbamoyltransferase" evidence="2">
    <location>
        <begin position="2"/>
        <end position="338"/>
    </location>
</feature>
<evidence type="ECO:0000259" key="2">
    <source>
        <dbReference type="Pfam" id="PF02543"/>
    </source>
</evidence>
<feature type="domain" description="Carbamoyltransferase C-terminal" evidence="3">
    <location>
        <begin position="390"/>
        <end position="578"/>
    </location>
</feature>
<dbReference type="Gene3D" id="3.30.420.40">
    <property type="match status" value="2"/>
</dbReference>
<gene>
    <name evidence="4" type="ORF">A3H70_03725</name>
</gene>
<dbReference type="InterPro" id="IPR038152">
    <property type="entry name" value="Carbam_trans_C_sf"/>
</dbReference>